<keyword evidence="8" id="KW-0472">Membrane</keyword>
<dbReference type="InterPro" id="IPR051936">
    <property type="entry name" value="Heme-iron_electron_transfer"/>
</dbReference>
<evidence type="ECO:0000256" key="4">
    <source>
        <dbReference type="ARBA" id="ARBA00022692"/>
    </source>
</evidence>
<evidence type="ECO:0000256" key="2">
    <source>
        <dbReference type="ARBA" id="ARBA00022448"/>
    </source>
</evidence>
<organism evidence="10 11">
    <name type="scientific">Actinocatenispora rupis</name>
    <dbReference type="NCBI Taxonomy" id="519421"/>
    <lineage>
        <taxon>Bacteria</taxon>
        <taxon>Bacillati</taxon>
        <taxon>Actinomycetota</taxon>
        <taxon>Actinomycetes</taxon>
        <taxon>Micromonosporales</taxon>
        <taxon>Micromonosporaceae</taxon>
        <taxon>Actinocatenispora</taxon>
    </lineage>
</organism>
<dbReference type="PANTHER" id="PTHR30598">
    <property type="entry name" value="NITRATE REDUCTASE PRIVATE CHAPERONE, REDOX ENZYME MATURATION PROTEIN REMP FAMILY"/>
    <property type="match status" value="1"/>
</dbReference>
<feature type="domain" description="NarG-like" evidence="9">
    <location>
        <begin position="11"/>
        <end position="86"/>
    </location>
</feature>
<evidence type="ECO:0000256" key="8">
    <source>
        <dbReference type="ARBA" id="ARBA00023136"/>
    </source>
</evidence>
<accession>A0A8J3J254</accession>
<keyword evidence="5" id="KW-0249">Electron transport</keyword>
<dbReference type="Gene3D" id="1.20.950.20">
    <property type="entry name" value="Transmembrane di-heme cytochromes, Chain C"/>
    <property type="match status" value="1"/>
</dbReference>
<dbReference type="InterPro" id="IPR023234">
    <property type="entry name" value="NarG-like_domain"/>
</dbReference>
<evidence type="ECO:0000313" key="11">
    <source>
        <dbReference type="Proteomes" id="UP000612808"/>
    </source>
</evidence>
<keyword evidence="3" id="KW-1003">Cell membrane</keyword>
<sequence length="105" mass="12028">MTPVFSAIERAGVGRYDYRATVGPWFRSLFVFQPDTARMAAAPVDYQVHTVIGMLLFMPWPFTRLVHAFTAPAGYLFRPYLAYRSRDVRRTAARGWSPVGTPDRR</sequence>
<evidence type="ECO:0000256" key="3">
    <source>
        <dbReference type="ARBA" id="ARBA00022475"/>
    </source>
</evidence>
<protein>
    <recommendedName>
        <fullName evidence="9">NarG-like domain-containing protein</fullName>
    </recommendedName>
</protein>
<comment type="caution">
    <text evidence="10">The sequence shown here is derived from an EMBL/GenBank/DDBJ whole genome shotgun (WGS) entry which is preliminary data.</text>
</comment>
<evidence type="ECO:0000256" key="5">
    <source>
        <dbReference type="ARBA" id="ARBA00022982"/>
    </source>
</evidence>
<evidence type="ECO:0000256" key="7">
    <source>
        <dbReference type="ARBA" id="ARBA00023002"/>
    </source>
</evidence>
<dbReference type="Pfam" id="PF02665">
    <property type="entry name" value="Nitrate_red_gam"/>
    <property type="match status" value="1"/>
</dbReference>
<comment type="subcellular location">
    <subcellularLocation>
        <location evidence="1">Cell membrane</location>
        <topology evidence="1">Multi-pass membrane protein</topology>
    </subcellularLocation>
</comment>
<evidence type="ECO:0000256" key="6">
    <source>
        <dbReference type="ARBA" id="ARBA00022989"/>
    </source>
</evidence>
<proteinExistence type="predicted"/>
<name>A0A8J3J254_9ACTN</name>
<dbReference type="GO" id="GO:0008940">
    <property type="term" value="F:nitrate reductase activity"/>
    <property type="evidence" value="ECO:0007669"/>
    <property type="project" value="TreeGrafter"/>
</dbReference>
<evidence type="ECO:0000313" key="10">
    <source>
        <dbReference type="EMBL" id="GID10720.1"/>
    </source>
</evidence>
<dbReference type="GO" id="GO:0020037">
    <property type="term" value="F:heme binding"/>
    <property type="evidence" value="ECO:0007669"/>
    <property type="project" value="TreeGrafter"/>
</dbReference>
<dbReference type="InterPro" id="IPR036197">
    <property type="entry name" value="NarG-like_sf"/>
</dbReference>
<evidence type="ECO:0000259" key="9">
    <source>
        <dbReference type="Pfam" id="PF02665"/>
    </source>
</evidence>
<dbReference type="SUPFAM" id="SSF103501">
    <property type="entry name" value="Respiratory nitrate reductase 1 gamma chain"/>
    <property type="match status" value="1"/>
</dbReference>
<dbReference type="Proteomes" id="UP000612808">
    <property type="component" value="Unassembled WGS sequence"/>
</dbReference>
<gene>
    <name evidence="10" type="ORF">Aru02nite_16090</name>
</gene>
<keyword evidence="2" id="KW-0813">Transport</keyword>
<dbReference type="PANTHER" id="PTHR30598:SF3">
    <property type="entry name" value="RESPIRATORY NITRATE REDUCTASE 1 GAMMA CHAIN"/>
    <property type="match status" value="1"/>
</dbReference>
<keyword evidence="4" id="KW-0812">Transmembrane</keyword>
<evidence type="ECO:0000256" key="1">
    <source>
        <dbReference type="ARBA" id="ARBA00004651"/>
    </source>
</evidence>
<keyword evidence="11" id="KW-1185">Reference proteome</keyword>
<dbReference type="EMBL" id="BOMB01000009">
    <property type="protein sequence ID" value="GID10720.1"/>
    <property type="molecule type" value="Genomic_DNA"/>
</dbReference>
<dbReference type="GO" id="GO:0019645">
    <property type="term" value="P:anaerobic electron transport chain"/>
    <property type="evidence" value="ECO:0007669"/>
    <property type="project" value="TreeGrafter"/>
</dbReference>
<dbReference type="AlphaFoldDB" id="A0A8J3J254"/>
<dbReference type="GO" id="GO:0009055">
    <property type="term" value="F:electron transfer activity"/>
    <property type="evidence" value="ECO:0007669"/>
    <property type="project" value="TreeGrafter"/>
</dbReference>
<keyword evidence="6" id="KW-1133">Transmembrane helix</keyword>
<keyword evidence="7" id="KW-0560">Oxidoreductase</keyword>
<reference evidence="10" key="1">
    <citation type="submission" date="2021-01" db="EMBL/GenBank/DDBJ databases">
        <title>Whole genome shotgun sequence of Actinocatenispora rupis NBRC 107355.</title>
        <authorList>
            <person name="Komaki H."/>
            <person name="Tamura T."/>
        </authorList>
    </citation>
    <scope>NUCLEOTIDE SEQUENCE</scope>
    <source>
        <strain evidence="10">NBRC 107355</strain>
    </source>
</reference>
<dbReference type="GO" id="GO:0005886">
    <property type="term" value="C:plasma membrane"/>
    <property type="evidence" value="ECO:0007669"/>
    <property type="project" value="UniProtKB-SubCell"/>
</dbReference>